<comment type="caution">
    <text evidence="5">The sequence shown here is derived from an EMBL/GenBank/DDBJ whole genome shotgun (WGS) entry which is preliminary data.</text>
</comment>
<protein>
    <recommendedName>
        <fullName evidence="4">Crinkler effector protein N-terminal domain-containing protein</fullName>
    </recommendedName>
</protein>
<dbReference type="Pfam" id="PF20147">
    <property type="entry name" value="Crinkler"/>
    <property type="match status" value="1"/>
</dbReference>
<dbReference type="InterPro" id="IPR045379">
    <property type="entry name" value="Crinkler_N"/>
</dbReference>
<reference evidence="5" key="2">
    <citation type="journal article" date="2023" name="Microbiol Resour">
        <title>Decontamination and Annotation of the Draft Genome Sequence of the Oomycete Lagenidium giganteum ARSEF 373.</title>
        <authorList>
            <person name="Morgan W.R."/>
            <person name="Tartar A."/>
        </authorList>
    </citation>
    <scope>NUCLEOTIDE SEQUENCE</scope>
    <source>
        <strain evidence="5">ARSEF 373</strain>
    </source>
</reference>
<evidence type="ECO:0000313" key="5">
    <source>
        <dbReference type="EMBL" id="DBA01577.1"/>
    </source>
</evidence>
<proteinExistence type="predicted"/>
<gene>
    <name evidence="5" type="ORF">N0F65_011548</name>
</gene>
<evidence type="ECO:0000256" key="2">
    <source>
        <dbReference type="ARBA" id="ARBA00004613"/>
    </source>
</evidence>
<dbReference type="AlphaFoldDB" id="A0AAV2Z7C7"/>
<name>A0AAV2Z7C7_9STRA</name>
<keyword evidence="6" id="KW-1185">Reference proteome</keyword>
<organism evidence="5 6">
    <name type="scientific">Lagenidium giganteum</name>
    <dbReference type="NCBI Taxonomy" id="4803"/>
    <lineage>
        <taxon>Eukaryota</taxon>
        <taxon>Sar</taxon>
        <taxon>Stramenopiles</taxon>
        <taxon>Oomycota</taxon>
        <taxon>Peronosporomycetes</taxon>
        <taxon>Pythiales</taxon>
        <taxon>Pythiaceae</taxon>
    </lineage>
</organism>
<evidence type="ECO:0000256" key="3">
    <source>
        <dbReference type="ARBA" id="ARBA00022525"/>
    </source>
</evidence>
<feature type="domain" description="Crinkler effector protein N-terminal" evidence="4">
    <location>
        <begin position="20"/>
        <end position="66"/>
    </location>
</feature>
<dbReference type="EMBL" id="DAKRPA010000045">
    <property type="protein sequence ID" value="DBA01577.1"/>
    <property type="molecule type" value="Genomic_DNA"/>
</dbReference>
<evidence type="ECO:0000259" key="4">
    <source>
        <dbReference type="Pfam" id="PF20147"/>
    </source>
</evidence>
<evidence type="ECO:0000256" key="1">
    <source>
        <dbReference type="ARBA" id="ARBA00004340"/>
    </source>
</evidence>
<dbReference type="GO" id="GO:0005576">
    <property type="term" value="C:extracellular region"/>
    <property type="evidence" value="ECO:0007669"/>
    <property type="project" value="UniProtKB-SubCell"/>
</dbReference>
<keyword evidence="3" id="KW-0964">Secreted</keyword>
<comment type="subcellular location">
    <subcellularLocation>
        <location evidence="1">Host cell</location>
    </subcellularLocation>
    <subcellularLocation>
        <location evidence="2">Secreted</location>
    </subcellularLocation>
</comment>
<evidence type="ECO:0000313" key="6">
    <source>
        <dbReference type="Proteomes" id="UP001146120"/>
    </source>
</evidence>
<sequence>MVTSTAVGNSLHSWQRGNIVKLLCVVVEGSAFPVDVNASESVGDLKDAIKDKKKNDLETIGPDRLEETKTLHYWLFEKDAMPQPSMGQIHVLMVVRIGVDPRQLRELAALEQLLDGVLELKVGGDSDDKSSVQHSTVACTSDRSFGTSMMSSRNDWRQIHRSVEFLTWDRKDSLRGVLTAAKHAFVCASPRSTNYNEFVKESARDSPTRFTWRAKTSGCGSSISLGAKPRFLFSSSSQSFDPLGKRVKKDILRNLEELKDQIRLFEQDVFDDRMKHIVFHLYRDEIEPSDSPMWRILLWLSRR</sequence>
<dbReference type="Proteomes" id="UP001146120">
    <property type="component" value="Unassembled WGS sequence"/>
</dbReference>
<reference evidence="5" key="1">
    <citation type="submission" date="2022-11" db="EMBL/GenBank/DDBJ databases">
        <authorList>
            <person name="Morgan W.R."/>
            <person name="Tartar A."/>
        </authorList>
    </citation>
    <scope>NUCLEOTIDE SEQUENCE</scope>
    <source>
        <strain evidence="5">ARSEF 373</strain>
    </source>
</reference>
<accession>A0AAV2Z7C7</accession>
<dbReference type="GO" id="GO:0043657">
    <property type="term" value="C:host cell"/>
    <property type="evidence" value="ECO:0007669"/>
    <property type="project" value="UniProtKB-SubCell"/>
</dbReference>